<proteinExistence type="predicted"/>
<dbReference type="OrthoDB" id="798224at2"/>
<keyword evidence="3" id="KW-1185">Reference proteome</keyword>
<accession>A0A444MM30</accession>
<evidence type="ECO:0000259" key="1">
    <source>
        <dbReference type="Pfam" id="PF24722"/>
    </source>
</evidence>
<dbReference type="EMBL" id="SBIW01000007">
    <property type="protein sequence ID" value="RWY50303.1"/>
    <property type="molecule type" value="Genomic_DNA"/>
</dbReference>
<dbReference type="Pfam" id="PF24722">
    <property type="entry name" value="DUF7674"/>
    <property type="match status" value="1"/>
</dbReference>
<dbReference type="RefSeq" id="WP_128535034.1">
    <property type="nucleotide sequence ID" value="NZ_SBIW01000007.1"/>
</dbReference>
<dbReference type="Proteomes" id="UP000286701">
    <property type="component" value="Unassembled WGS sequence"/>
</dbReference>
<dbReference type="InterPro" id="IPR056091">
    <property type="entry name" value="DUF7674"/>
</dbReference>
<evidence type="ECO:0000313" key="3">
    <source>
        <dbReference type="Proteomes" id="UP000286701"/>
    </source>
</evidence>
<protein>
    <recommendedName>
        <fullName evidence="1">DUF7674 domain-containing protein</fullName>
    </recommendedName>
</protein>
<feature type="domain" description="DUF7674" evidence="1">
    <location>
        <begin position="30"/>
        <end position="128"/>
    </location>
</feature>
<comment type="caution">
    <text evidence="2">The sequence shown here is derived from an EMBL/GenBank/DDBJ whole genome shotgun (WGS) entry which is preliminary data.</text>
</comment>
<reference evidence="2 3" key="1">
    <citation type="submission" date="2019-01" db="EMBL/GenBank/DDBJ databases">
        <title>Mucilaginibacter antarcticum sp. nov., isolated from antarctic soil.</title>
        <authorList>
            <person name="Yan Y.-Q."/>
            <person name="Du Z.-J."/>
        </authorList>
    </citation>
    <scope>NUCLEOTIDE SEQUENCE [LARGE SCALE GENOMIC DNA]</scope>
    <source>
        <strain evidence="2 3">F01003</strain>
    </source>
</reference>
<organism evidence="2 3">
    <name type="scientific">Mucilaginibacter gilvus</name>
    <dbReference type="NCBI Taxonomy" id="2305909"/>
    <lineage>
        <taxon>Bacteria</taxon>
        <taxon>Pseudomonadati</taxon>
        <taxon>Bacteroidota</taxon>
        <taxon>Sphingobacteriia</taxon>
        <taxon>Sphingobacteriales</taxon>
        <taxon>Sphingobacteriaceae</taxon>
        <taxon>Mucilaginibacter</taxon>
    </lineage>
</organism>
<evidence type="ECO:0000313" key="2">
    <source>
        <dbReference type="EMBL" id="RWY50303.1"/>
    </source>
</evidence>
<gene>
    <name evidence="2" type="ORF">EPL05_16280</name>
</gene>
<name>A0A444MM30_9SPHI</name>
<dbReference type="AlphaFoldDB" id="A0A444MM30"/>
<sequence>MPKSKANKNNTNLITVNDCLTTDQFLILYSEEFPNLESEIYDEGCRDLIYVQIGLLSNYINECIKEGAIKEVRRAFIFFERIVNRVNSEVENAFYVSFLEHIKMGGDSENAVASRKLLNPKYLEIWRGLNELMFPDKIAGTKKKKSPDKSTRIKIKR</sequence>